<evidence type="ECO:0000313" key="4">
    <source>
        <dbReference type="Proteomes" id="UP001085076"/>
    </source>
</evidence>
<keyword evidence="1" id="KW-0175">Coiled coil</keyword>
<dbReference type="PANTHER" id="PTHR31016:SF12">
    <property type="entry name" value="OS05G0315200 PROTEIN"/>
    <property type="match status" value="1"/>
</dbReference>
<name>A0A9D5CSB0_9LILI</name>
<evidence type="ECO:0000256" key="1">
    <source>
        <dbReference type="SAM" id="Coils"/>
    </source>
</evidence>
<feature type="region of interest" description="Disordered" evidence="2">
    <location>
        <begin position="321"/>
        <end position="402"/>
    </location>
</feature>
<feature type="compositionally biased region" description="Low complexity" evidence="2">
    <location>
        <begin position="333"/>
        <end position="395"/>
    </location>
</feature>
<dbReference type="PANTHER" id="PTHR31016">
    <property type="entry name" value="OS04G0228100 PROTEIN"/>
    <property type="match status" value="1"/>
</dbReference>
<evidence type="ECO:0000313" key="3">
    <source>
        <dbReference type="EMBL" id="KAJ0978174.1"/>
    </source>
</evidence>
<protein>
    <submittedName>
        <fullName evidence="3">Uncharacterized protein</fullName>
    </submittedName>
</protein>
<feature type="region of interest" description="Disordered" evidence="2">
    <location>
        <begin position="40"/>
        <end position="61"/>
    </location>
</feature>
<comment type="caution">
    <text evidence="3">The sequence shown here is derived from an EMBL/GenBank/DDBJ whole genome shotgun (WGS) entry which is preliminary data.</text>
</comment>
<evidence type="ECO:0000256" key="2">
    <source>
        <dbReference type="SAM" id="MobiDB-lite"/>
    </source>
</evidence>
<dbReference type="Proteomes" id="UP001085076">
    <property type="component" value="Miscellaneous, Linkage group lg03"/>
</dbReference>
<dbReference type="OrthoDB" id="1924603at2759"/>
<dbReference type="EMBL" id="JAGGNH010000003">
    <property type="protein sequence ID" value="KAJ0978174.1"/>
    <property type="molecule type" value="Genomic_DNA"/>
</dbReference>
<sequence length="402" mass="44366">MAYRRRQSIPRASAIIDDADSPSLAARAIRDHDLAHAAAHGAGWADNRHKSRPSPPPDSSVCDYTSINTLNEPKNGFWGILARKAKSILEDNKANEQFESWGTTQPQMVVTGDQFHHSYQSFERPHKTENPSFPKNSDALAASITKFGGTIRNALEEGLTIMEHKTADIIHETRKLQIKRKESGPDAMSEHIDKLAPQNLPQIKAEQEAQLKASRDVANSMAAKAKLLLREMKTVKADLAFVKQRCTQLEEENKVLRESREKGVRHEDDDLIRLQLETLLAEKARLAHENSLYTRENRFLREIVEYHQPEMQDVVYLDEDMDDDTDLCPSKMASPRSSPAANRRSISPSISTLPSSISLTSSTSSPTTPSASASPAAVALPTSSTSKSGQGSTVTAGENAHP</sequence>
<accession>A0A9D5CSB0</accession>
<reference evidence="3" key="1">
    <citation type="submission" date="2021-03" db="EMBL/GenBank/DDBJ databases">
        <authorList>
            <person name="Li Z."/>
            <person name="Yang C."/>
        </authorList>
    </citation>
    <scope>NUCLEOTIDE SEQUENCE</scope>
    <source>
        <strain evidence="3">Dzin_1.0</strain>
        <tissue evidence="3">Leaf</tissue>
    </source>
</reference>
<keyword evidence="4" id="KW-1185">Reference proteome</keyword>
<gene>
    <name evidence="3" type="ORF">J5N97_013648</name>
</gene>
<proteinExistence type="predicted"/>
<feature type="coiled-coil region" evidence="1">
    <location>
        <begin position="232"/>
        <end position="296"/>
    </location>
</feature>
<dbReference type="AlphaFoldDB" id="A0A9D5CSB0"/>
<reference evidence="3" key="2">
    <citation type="journal article" date="2022" name="Hortic Res">
        <title>The genome of Dioscorea zingiberensis sheds light on the biosynthesis, origin and evolution of the medicinally important diosgenin saponins.</title>
        <authorList>
            <person name="Li Y."/>
            <person name="Tan C."/>
            <person name="Li Z."/>
            <person name="Guo J."/>
            <person name="Li S."/>
            <person name="Chen X."/>
            <person name="Wang C."/>
            <person name="Dai X."/>
            <person name="Yang H."/>
            <person name="Song W."/>
            <person name="Hou L."/>
            <person name="Xu J."/>
            <person name="Tong Z."/>
            <person name="Xu A."/>
            <person name="Yuan X."/>
            <person name="Wang W."/>
            <person name="Yang Q."/>
            <person name="Chen L."/>
            <person name="Sun Z."/>
            <person name="Wang K."/>
            <person name="Pan B."/>
            <person name="Chen J."/>
            <person name="Bao Y."/>
            <person name="Liu F."/>
            <person name="Qi X."/>
            <person name="Gang D.R."/>
            <person name="Wen J."/>
            <person name="Li J."/>
        </authorList>
    </citation>
    <scope>NUCLEOTIDE SEQUENCE</scope>
    <source>
        <strain evidence="3">Dzin_1.0</strain>
    </source>
</reference>
<organism evidence="3 4">
    <name type="scientific">Dioscorea zingiberensis</name>
    <dbReference type="NCBI Taxonomy" id="325984"/>
    <lineage>
        <taxon>Eukaryota</taxon>
        <taxon>Viridiplantae</taxon>
        <taxon>Streptophyta</taxon>
        <taxon>Embryophyta</taxon>
        <taxon>Tracheophyta</taxon>
        <taxon>Spermatophyta</taxon>
        <taxon>Magnoliopsida</taxon>
        <taxon>Liliopsida</taxon>
        <taxon>Dioscoreales</taxon>
        <taxon>Dioscoreaceae</taxon>
        <taxon>Dioscorea</taxon>
    </lineage>
</organism>